<keyword evidence="3" id="KW-1185">Reference proteome</keyword>
<gene>
    <name evidence="2" type="ORF">PG996_007922</name>
</gene>
<protein>
    <recommendedName>
        <fullName evidence="4">F-box domain-containing protein</fullName>
    </recommendedName>
</protein>
<evidence type="ECO:0008006" key="4">
    <source>
        <dbReference type="Google" id="ProtNLM"/>
    </source>
</evidence>
<dbReference type="EMBL" id="JAQQWM010000005">
    <property type="protein sequence ID" value="KAK8063270.1"/>
    <property type="molecule type" value="Genomic_DNA"/>
</dbReference>
<name>A0ABR1UWF7_9PEZI</name>
<feature type="compositionally biased region" description="Basic residues" evidence="1">
    <location>
        <begin position="1"/>
        <end position="19"/>
    </location>
</feature>
<reference evidence="2 3" key="1">
    <citation type="submission" date="2023-01" db="EMBL/GenBank/DDBJ databases">
        <title>Analysis of 21 Apiospora genomes using comparative genomics revels a genus with tremendous synthesis potential of carbohydrate active enzymes and secondary metabolites.</title>
        <authorList>
            <person name="Sorensen T."/>
        </authorList>
    </citation>
    <scope>NUCLEOTIDE SEQUENCE [LARGE SCALE GENOMIC DNA]</scope>
    <source>
        <strain evidence="2 3">CBS 83171</strain>
    </source>
</reference>
<accession>A0ABR1UWF7</accession>
<comment type="caution">
    <text evidence="2">The sequence shown here is derived from an EMBL/GenBank/DDBJ whole genome shotgun (WGS) entry which is preliminary data.</text>
</comment>
<evidence type="ECO:0000313" key="2">
    <source>
        <dbReference type="EMBL" id="KAK8063270.1"/>
    </source>
</evidence>
<feature type="region of interest" description="Disordered" evidence="1">
    <location>
        <begin position="1"/>
        <end position="20"/>
    </location>
</feature>
<evidence type="ECO:0000313" key="3">
    <source>
        <dbReference type="Proteomes" id="UP001446871"/>
    </source>
</evidence>
<dbReference type="Proteomes" id="UP001446871">
    <property type="component" value="Unassembled WGS sequence"/>
</dbReference>
<proteinExistence type="predicted"/>
<organism evidence="2 3">
    <name type="scientific">Apiospora saccharicola</name>
    <dbReference type="NCBI Taxonomy" id="335842"/>
    <lineage>
        <taxon>Eukaryota</taxon>
        <taxon>Fungi</taxon>
        <taxon>Dikarya</taxon>
        <taxon>Ascomycota</taxon>
        <taxon>Pezizomycotina</taxon>
        <taxon>Sordariomycetes</taxon>
        <taxon>Xylariomycetidae</taxon>
        <taxon>Amphisphaeriales</taxon>
        <taxon>Apiosporaceae</taxon>
        <taxon>Apiospora</taxon>
    </lineage>
</organism>
<sequence length="509" mass="58174">MARRRRPTKRTTAPPRKRSISPVPKNWFATLPNELVILSTQFMKIPTLRSLSMTSKRYHDLLGRGFVYKVEVEGERLFDEARKRFEQLRRVNGLAFDNKDILKWPGCKLRPQRIPLSEDDRAFLDSCVDRWVPGSIAGPEGNTLESKLRRAIREPQALFAPVLWACSQNRVDVLELLQNKYKMEGKGAEEKVDIINVVVTNKDTEVITGITTGWRKPYRYDQTLVDAWQAAFYNLDQEGSNIYHFGNAGEDVCIWLLNKNLGFSTRPDGITIAILAEAAVYKKRRLLSALIDHFKDRLATEEFQCALTMALHTVARASEEKTGDPRDVEGLFDMCDKDVIDTLIGSGTGIPLRRDPHRYLDRGLPGASVQLRQDPHRAQDKGLLARAVTWTPSIAVYLLELQMAQGMTDYRDLRAAILQTIMWGGKTRLEFLKMVFPLNVDLLYSPDERKSPQGRFLGYRNLIQSFIDQMRKCFKSDRFNTALYLVEILGYSRVGSELVAELKGRKSEL</sequence>
<evidence type="ECO:0000256" key="1">
    <source>
        <dbReference type="SAM" id="MobiDB-lite"/>
    </source>
</evidence>